<organism evidence="1">
    <name type="scientific">marine sediment metagenome</name>
    <dbReference type="NCBI Taxonomy" id="412755"/>
    <lineage>
        <taxon>unclassified sequences</taxon>
        <taxon>metagenomes</taxon>
        <taxon>ecological metagenomes</taxon>
    </lineage>
</organism>
<gene>
    <name evidence="1" type="ORF">LCGC14_2374460</name>
</gene>
<dbReference type="EMBL" id="LAZR01035075">
    <property type="protein sequence ID" value="KKL28506.1"/>
    <property type="molecule type" value="Genomic_DNA"/>
</dbReference>
<name>A0A0F9EF71_9ZZZZ</name>
<proteinExistence type="predicted"/>
<evidence type="ECO:0000313" key="1">
    <source>
        <dbReference type="EMBL" id="KKL28506.1"/>
    </source>
</evidence>
<protein>
    <submittedName>
        <fullName evidence="1">Uncharacterized protein</fullName>
    </submittedName>
</protein>
<accession>A0A0F9EF71</accession>
<reference evidence="1" key="1">
    <citation type="journal article" date="2015" name="Nature">
        <title>Complex archaea that bridge the gap between prokaryotes and eukaryotes.</title>
        <authorList>
            <person name="Spang A."/>
            <person name="Saw J.H."/>
            <person name="Jorgensen S.L."/>
            <person name="Zaremba-Niedzwiedzka K."/>
            <person name="Martijn J."/>
            <person name="Lind A.E."/>
            <person name="van Eijk R."/>
            <person name="Schleper C."/>
            <person name="Guy L."/>
            <person name="Ettema T.J."/>
        </authorList>
    </citation>
    <scope>NUCLEOTIDE SEQUENCE</scope>
</reference>
<sequence length="58" mass="6654">MINPTTKICFGLFKERHDTIQHDEWSCPLCDALQKISSLKEALDNHRELMEAAEQPGI</sequence>
<dbReference type="AlphaFoldDB" id="A0A0F9EF71"/>
<comment type="caution">
    <text evidence="1">The sequence shown here is derived from an EMBL/GenBank/DDBJ whole genome shotgun (WGS) entry which is preliminary data.</text>
</comment>